<accession>A0A1E4SY62</accession>
<evidence type="ECO:0000256" key="2">
    <source>
        <dbReference type="ARBA" id="ARBA00022630"/>
    </source>
</evidence>
<dbReference type="InterPro" id="IPR013785">
    <property type="entry name" value="Aldolase_TIM"/>
</dbReference>
<dbReference type="SUPFAM" id="SSF51395">
    <property type="entry name" value="FMN-linked oxidoreductases"/>
    <property type="match status" value="1"/>
</dbReference>
<evidence type="ECO:0000256" key="1">
    <source>
        <dbReference type="ARBA" id="ARBA00001917"/>
    </source>
</evidence>
<evidence type="ECO:0000256" key="3">
    <source>
        <dbReference type="ARBA" id="ARBA00022643"/>
    </source>
</evidence>
<dbReference type="InterPro" id="IPR044152">
    <property type="entry name" value="YqjM-like"/>
</dbReference>
<dbReference type="Pfam" id="PF00724">
    <property type="entry name" value="Oxidored_FMN"/>
    <property type="match status" value="1"/>
</dbReference>
<dbReference type="OrthoDB" id="72788at2759"/>
<dbReference type="AlphaFoldDB" id="A0A1E4SY62"/>
<evidence type="ECO:0000313" key="8">
    <source>
        <dbReference type="Proteomes" id="UP000094801"/>
    </source>
</evidence>
<dbReference type="GO" id="GO:0003959">
    <property type="term" value="F:NADPH dehydrogenase activity"/>
    <property type="evidence" value="ECO:0007669"/>
    <property type="project" value="InterPro"/>
</dbReference>
<dbReference type="Proteomes" id="UP000094801">
    <property type="component" value="Unassembled WGS sequence"/>
</dbReference>
<evidence type="ECO:0000256" key="5">
    <source>
        <dbReference type="ARBA" id="ARBA00023002"/>
    </source>
</evidence>
<feature type="domain" description="NADH:flavin oxidoreductase/NADH oxidase N-terminal" evidence="6">
    <location>
        <begin position="39"/>
        <end position="382"/>
    </location>
</feature>
<reference evidence="8" key="1">
    <citation type="submission" date="2016-04" db="EMBL/GenBank/DDBJ databases">
        <title>Comparative genomics of biotechnologically important yeasts.</title>
        <authorList>
            <consortium name="DOE Joint Genome Institute"/>
            <person name="Riley R."/>
            <person name="Haridas S."/>
            <person name="Wolfe K.H."/>
            <person name="Lopes M.R."/>
            <person name="Hittinger C.T."/>
            <person name="Goker M."/>
            <person name="Salamov A."/>
            <person name="Wisecaver J."/>
            <person name="Long T.M."/>
            <person name="Aerts A.L."/>
            <person name="Barry K."/>
            <person name="Choi C."/>
            <person name="Clum A."/>
            <person name="Coughlan A.Y."/>
            <person name="Deshpande S."/>
            <person name="Douglass A.P."/>
            <person name="Hanson S.J."/>
            <person name="Klenk H.-P."/>
            <person name="Labutti K."/>
            <person name="Lapidus A."/>
            <person name="Lindquist E."/>
            <person name="Lipzen A."/>
            <person name="Meier-Kolthoff J.P."/>
            <person name="Ohm R.A."/>
            <person name="Otillar R.P."/>
            <person name="Pangilinan J."/>
            <person name="Peng Y."/>
            <person name="Rokas A."/>
            <person name="Rosa C.A."/>
            <person name="Scheuner C."/>
            <person name="Sibirny A.A."/>
            <person name="Slot J.C."/>
            <person name="Stielow J.B."/>
            <person name="Sun H."/>
            <person name="Kurtzman C.P."/>
            <person name="Blackwell M."/>
            <person name="Grigoriev I.V."/>
            <person name="Jeffries T.W."/>
        </authorList>
    </citation>
    <scope>NUCLEOTIDE SEQUENCE [LARGE SCALE GENOMIC DNA]</scope>
    <source>
        <strain evidence="8">NRRL YB-2248</strain>
    </source>
</reference>
<keyword evidence="4" id="KW-0521">NADP</keyword>
<dbReference type="InterPro" id="IPR001155">
    <property type="entry name" value="OxRdtase_FMN_N"/>
</dbReference>
<evidence type="ECO:0000259" key="6">
    <source>
        <dbReference type="Pfam" id="PF00724"/>
    </source>
</evidence>
<evidence type="ECO:0000313" key="7">
    <source>
        <dbReference type="EMBL" id="ODV84440.1"/>
    </source>
</evidence>
<gene>
    <name evidence="7" type="ORF">CANARDRAFT_8428</name>
</gene>
<dbReference type="GO" id="GO:0050661">
    <property type="term" value="F:NADP binding"/>
    <property type="evidence" value="ECO:0007669"/>
    <property type="project" value="InterPro"/>
</dbReference>
<keyword evidence="8" id="KW-1185">Reference proteome</keyword>
<organism evidence="7 8">
    <name type="scientific">[Candida] arabinofermentans NRRL YB-2248</name>
    <dbReference type="NCBI Taxonomy" id="983967"/>
    <lineage>
        <taxon>Eukaryota</taxon>
        <taxon>Fungi</taxon>
        <taxon>Dikarya</taxon>
        <taxon>Ascomycota</taxon>
        <taxon>Saccharomycotina</taxon>
        <taxon>Pichiomycetes</taxon>
        <taxon>Pichiales</taxon>
        <taxon>Pichiaceae</taxon>
        <taxon>Ogataea</taxon>
        <taxon>Ogataea/Candida clade</taxon>
    </lineage>
</organism>
<dbReference type="PANTHER" id="PTHR43303">
    <property type="entry name" value="NADPH DEHYDROGENASE C23G7.10C-RELATED"/>
    <property type="match status" value="1"/>
</dbReference>
<dbReference type="EMBL" id="KV453856">
    <property type="protein sequence ID" value="ODV84440.1"/>
    <property type="molecule type" value="Genomic_DNA"/>
</dbReference>
<proteinExistence type="predicted"/>
<dbReference type="STRING" id="983967.A0A1E4SY62"/>
<dbReference type="Gene3D" id="3.20.20.70">
    <property type="entry name" value="Aldolase class I"/>
    <property type="match status" value="1"/>
</dbReference>
<keyword evidence="5" id="KW-0560">Oxidoreductase</keyword>
<dbReference type="PANTHER" id="PTHR43303:SF4">
    <property type="entry name" value="NADPH DEHYDROGENASE C23G7.10C-RELATED"/>
    <property type="match status" value="1"/>
</dbReference>
<dbReference type="GO" id="GO:0010181">
    <property type="term" value="F:FMN binding"/>
    <property type="evidence" value="ECO:0007669"/>
    <property type="project" value="InterPro"/>
</dbReference>
<evidence type="ECO:0000256" key="4">
    <source>
        <dbReference type="ARBA" id="ARBA00022857"/>
    </source>
</evidence>
<name>A0A1E4SY62_9ASCO</name>
<sequence>MTIDYDTIKNERAPHVPYYTPIQPAKTGSVRSTTKSPPKLFTPLSIKNLTIPNRIGVSPMCMYSADKGFATPFHMIHYGTYANRGAGIIVVESVGVKPEGRISPNDLGIYSDEHALKLKEIVDYVHSQGKTIGVQLSHAGIKASTIPLYYAKFDHPATKEQDGWLDNVWGPSKTEQFNYANELNEEQISEVIEAFVQAIERAIVISGFDFVELHSAHGYLLSEFLSPIVNTRTDKYGGSFENRTRVHIELLEKIKKLRDSLEKKFPLFLRISASDNDESNPNSWRLEDTVKFAPILVANGVDVIDVSSGGNARSKEPILTQLEMAKKVKETVGDSALVAAVGGIDNPELANKLLEDGACDITLVGRAFLKTPNLVEVWAEKLNVDVQMQVQEGWPSGKVW</sequence>
<comment type="cofactor">
    <cofactor evidence="1">
        <name>FMN</name>
        <dbReference type="ChEBI" id="CHEBI:58210"/>
    </cofactor>
</comment>
<protein>
    <recommendedName>
        <fullName evidence="6">NADH:flavin oxidoreductase/NADH oxidase N-terminal domain-containing protein</fullName>
    </recommendedName>
</protein>
<keyword evidence="2" id="KW-0285">Flavoprotein</keyword>
<keyword evidence="3" id="KW-0288">FMN</keyword>